<dbReference type="Proteomes" id="UP000001964">
    <property type="component" value="Chromosome"/>
</dbReference>
<gene>
    <name evidence="1" type="ordered locus">Mmar10_1757</name>
</gene>
<organism evidence="1 2">
    <name type="scientific">Maricaulis maris (strain MCS10)</name>
    <name type="common">Caulobacter maris</name>
    <dbReference type="NCBI Taxonomy" id="394221"/>
    <lineage>
        <taxon>Bacteria</taxon>
        <taxon>Pseudomonadati</taxon>
        <taxon>Pseudomonadota</taxon>
        <taxon>Alphaproteobacteria</taxon>
        <taxon>Maricaulales</taxon>
        <taxon>Maricaulaceae</taxon>
        <taxon>Maricaulis</taxon>
    </lineage>
</organism>
<dbReference type="HOGENOM" id="CLU_086407_4_1_5"/>
<dbReference type="Gene3D" id="3.30.460.10">
    <property type="entry name" value="Beta Polymerase, domain 2"/>
    <property type="match status" value="1"/>
</dbReference>
<dbReference type="eggNOG" id="COG2320">
    <property type="taxonomic scope" value="Bacteria"/>
</dbReference>
<dbReference type="SUPFAM" id="SSF81301">
    <property type="entry name" value="Nucleotidyltransferase"/>
    <property type="match status" value="1"/>
</dbReference>
<reference evidence="1 2" key="1">
    <citation type="submission" date="2006-08" db="EMBL/GenBank/DDBJ databases">
        <title>Complete sequence of Maricaulis maris MCS10.</title>
        <authorList>
            <consortium name="US DOE Joint Genome Institute"/>
            <person name="Copeland A."/>
            <person name="Lucas S."/>
            <person name="Lapidus A."/>
            <person name="Barry K."/>
            <person name="Detter J.C."/>
            <person name="Glavina del Rio T."/>
            <person name="Hammon N."/>
            <person name="Israni S."/>
            <person name="Dalin E."/>
            <person name="Tice H."/>
            <person name="Pitluck S."/>
            <person name="Saunders E."/>
            <person name="Brettin T."/>
            <person name="Bruce D."/>
            <person name="Han C."/>
            <person name="Tapia R."/>
            <person name="Gilna P."/>
            <person name="Schmutz J."/>
            <person name="Larimer F."/>
            <person name="Land M."/>
            <person name="Hauser L."/>
            <person name="Kyrpides N."/>
            <person name="Mikhailova N."/>
            <person name="Viollier P."/>
            <person name="Stephens C."/>
            <person name="Richardson P."/>
        </authorList>
    </citation>
    <scope>NUCLEOTIDE SEQUENCE [LARGE SCALE GENOMIC DNA]</scope>
    <source>
        <strain evidence="1 2">MCS10</strain>
    </source>
</reference>
<dbReference type="PANTHER" id="PTHR34822">
    <property type="entry name" value="GRPB DOMAIN PROTEIN (AFU_ORTHOLOGUE AFUA_1G01530)"/>
    <property type="match status" value="1"/>
</dbReference>
<keyword evidence="2" id="KW-1185">Reference proteome</keyword>
<dbReference type="PANTHER" id="PTHR34822:SF1">
    <property type="entry name" value="GRPB FAMILY PROTEIN"/>
    <property type="match status" value="1"/>
</dbReference>
<proteinExistence type="predicted"/>
<name>Q0ANT8_MARMM</name>
<dbReference type="AlphaFoldDB" id="Q0ANT8"/>
<sequence>MTVDVVDYDPGWPARFTDERKRLQRALGDAAARIEHVGSTSVPGLAAKPVIDILVGTHDLSRLDGRNAEMIAAGFQVRGENGICGRRYYRRHAPDGTRLVHVHAYLEGSEDFRRHLVFRDYLHAHPVSAAIYGQHKAAIVAAGPLGREDYSAAKAGLVAQIERDALAWAAGRRKVPSS</sequence>
<dbReference type="OrthoDB" id="9799092at2"/>
<dbReference type="KEGG" id="mmr:Mmar10_1757"/>
<evidence type="ECO:0008006" key="3">
    <source>
        <dbReference type="Google" id="ProtNLM"/>
    </source>
</evidence>
<dbReference type="EMBL" id="CP000449">
    <property type="protein sequence ID" value="ABI66049.1"/>
    <property type="molecule type" value="Genomic_DNA"/>
</dbReference>
<protein>
    <recommendedName>
        <fullName evidence="3">GrpB family protein</fullName>
    </recommendedName>
</protein>
<evidence type="ECO:0000313" key="1">
    <source>
        <dbReference type="EMBL" id="ABI66049.1"/>
    </source>
</evidence>
<dbReference type="STRING" id="394221.Mmar10_1757"/>
<accession>Q0ANT8</accession>
<dbReference type="Pfam" id="PF04229">
    <property type="entry name" value="GrpB"/>
    <property type="match status" value="1"/>
</dbReference>
<dbReference type="InterPro" id="IPR043519">
    <property type="entry name" value="NT_sf"/>
</dbReference>
<dbReference type="RefSeq" id="WP_011643695.1">
    <property type="nucleotide sequence ID" value="NC_008347.1"/>
</dbReference>
<evidence type="ECO:0000313" key="2">
    <source>
        <dbReference type="Proteomes" id="UP000001964"/>
    </source>
</evidence>
<dbReference type="InterPro" id="IPR007344">
    <property type="entry name" value="GrpB/CoaE"/>
</dbReference>